<keyword evidence="1" id="KW-0808">Transferase</keyword>
<feature type="non-terminal residue" evidence="2">
    <location>
        <position position="359"/>
    </location>
</feature>
<dbReference type="PANTHER" id="PTHR46401">
    <property type="entry name" value="GLYCOSYLTRANSFERASE WBBK-RELATED"/>
    <property type="match status" value="1"/>
</dbReference>
<comment type="caution">
    <text evidence="2">The sequence shown here is derived from an EMBL/GenBank/DDBJ whole genome shotgun (WGS) entry which is preliminary data.</text>
</comment>
<name>A0A0F9CMM0_9ZZZZ</name>
<gene>
    <name evidence="2" type="ORF">LCGC14_2648510</name>
</gene>
<reference evidence="2" key="1">
    <citation type="journal article" date="2015" name="Nature">
        <title>Complex archaea that bridge the gap between prokaryotes and eukaryotes.</title>
        <authorList>
            <person name="Spang A."/>
            <person name="Saw J.H."/>
            <person name="Jorgensen S.L."/>
            <person name="Zaremba-Niedzwiedzka K."/>
            <person name="Martijn J."/>
            <person name="Lind A.E."/>
            <person name="van Eijk R."/>
            <person name="Schleper C."/>
            <person name="Guy L."/>
            <person name="Ettema T.J."/>
        </authorList>
    </citation>
    <scope>NUCLEOTIDE SEQUENCE</scope>
</reference>
<evidence type="ECO:0008006" key="3">
    <source>
        <dbReference type="Google" id="ProtNLM"/>
    </source>
</evidence>
<dbReference type="PANTHER" id="PTHR46401:SF2">
    <property type="entry name" value="GLYCOSYLTRANSFERASE WBBK-RELATED"/>
    <property type="match status" value="1"/>
</dbReference>
<dbReference type="Gene3D" id="3.40.50.2000">
    <property type="entry name" value="Glycogen Phosphorylase B"/>
    <property type="match status" value="1"/>
</dbReference>
<evidence type="ECO:0000256" key="1">
    <source>
        <dbReference type="ARBA" id="ARBA00022679"/>
    </source>
</evidence>
<sequence>MKIMWMSNAPWCGTGYGVQAAKVIPFLKECEGVEEVSLFCFYGIQGGITRQLIGRHWITCYPVGTHPYGMDMVKNWVDHAEADVVITLVDIFVTDPNFGTQGFYWLPYAPVDFDPLPNLFAERFKTSYRPIVYSKFAIEKLKEAGLECWYAPHGVDTAIFKPRPRNKEKDREWIGLKTDGFSVGMVAANKDPSDRKGFNEAFLSFRNLLDKHPNCELYVHAISTPEMGGLDLISLARTYGILDKTRFTLRQHFFGGLCQEDLARIYNTFDVFLNPCHRAGFEIPLIEAQAVGVPIIAGDWHSMTELCGSGWLAQPAQKQATSMESFTFLPSVASVTDCLLDAYDHKGDKTYGVAARAFA</sequence>
<evidence type="ECO:0000313" key="2">
    <source>
        <dbReference type="EMBL" id="KKK97861.1"/>
    </source>
</evidence>
<dbReference type="GO" id="GO:0009103">
    <property type="term" value="P:lipopolysaccharide biosynthetic process"/>
    <property type="evidence" value="ECO:0007669"/>
    <property type="project" value="TreeGrafter"/>
</dbReference>
<dbReference type="GO" id="GO:0016757">
    <property type="term" value="F:glycosyltransferase activity"/>
    <property type="evidence" value="ECO:0007669"/>
    <property type="project" value="TreeGrafter"/>
</dbReference>
<dbReference type="AlphaFoldDB" id="A0A0F9CMM0"/>
<proteinExistence type="predicted"/>
<accession>A0A0F9CMM0</accession>
<dbReference type="SUPFAM" id="SSF53756">
    <property type="entry name" value="UDP-Glycosyltransferase/glycogen phosphorylase"/>
    <property type="match status" value="1"/>
</dbReference>
<dbReference type="Pfam" id="PF13692">
    <property type="entry name" value="Glyco_trans_1_4"/>
    <property type="match status" value="1"/>
</dbReference>
<organism evidence="2">
    <name type="scientific">marine sediment metagenome</name>
    <dbReference type="NCBI Taxonomy" id="412755"/>
    <lineage>
        <taxon>unclassified sequences</taxon>
        <taxon>metagenomes</taxon>
        <taxon>ecological metagenomes</taxon>
    </lineage>
</organism>
<dbReference type="EMBL" id="LAZR01045861">
    <property type="protein sequence ID" value="KKK97861.1"/>
    <property type="molecule type" value="Genomic_DNA"/>
</dbReference>
<protein>
    <recommendedName>
        <fullName evidence="3">Glycosyl transferase family 1 domain-containing protein</fullName>
    </recommendedName>
</protein>